<proteinExistence type="predicted"/>
<feature type="region of interest" description="Disordered" evidence="1">
    <location>
        <begin position="1"/>
        <end position="31"/>
    </location>
</feature>
<gene>
    <name evidence="2" type="ORF">E2C01_102854</name>
</gene>
<accession>A0A5B7KEB0</accession>
<organism evidence="2 3">
    <name type="scientific">Portunus trituberculatus</name>
    <name type="common">Swimming crab</name>
    <name type="synonym">Neptunus trituberculatus</name>
    <dbReference type="NCBI Taxonomy" id="210409"/>
    <lineage>
        <taxon>Eukaryota</taxon>
        <taxon>Metazoa</taxon>
        <taxon>Ecdysozoa</taxon>
        <taxon>Arthropoda</taxon>
        <taxon>Crustacea</taxon>
        <taxon>Multicrustacea</taxon>
        <taxon>Malacostraca</taxon>
        <taxon>Eumalacostraca</taxon>
        <taxon>Eucarida</taxon>
        <taxon>Decapoda</taxon>
        <taxon>Pleocyemata</taxon>
        <taxon>Brachyura</taxon>
        <taxon>Eubrachyura</taxon>
        <taxon>Portunoidea</taxon>
        <taxon>Portunidae</taxon>
        <taxon>Portuninae</taxon>
        <taxon>Portunus</taxon>
    </lineage>
</organism>
<evidence type="ECO:0000256" key="1">
    <source>
        <dbReference type="SAM" id="MobiDB-lite"/>
    </source>
</evidence>
<protein>
    <submittedName>
        <fullName evidence="2">Uncharacterized protein</fullName>
    </submittedName>
</protein>
<dbReference type="AlphaFoldDB" id="A0A5B7KEB0"/>
<evidence type="ECO:0000313" key="2">
    <source>
        <dbReference type="EMBL" id="MPD07013.1"/>
    </source>
</evidence>
<dbReference type="Proteomes" id="UP000324222">
    <property type="component" value="Unassembled WGS sequence"/>
</dbReference>
<comment type="caution">
    <text evidence="2">The sequence shown here is derived from an EMBL/GenBank/DDBJ whole genome shotgun (WGS) entry which is preliminary data.</text>
</comment>
<name>A0A5B7KEB0_PORTR</name>
<evidence type="ECO:0000313" key="3">
    <source>
        <dbReference type="Proteomes" id="UP000324222"/>
    </source>
</evidence>
<keyword evidence="3" id="KW-1185">Reference proteome</keyword>
<dbReference type="EMBL" id="VSRR010154285">
    <property type="protein sequence ID" value="MPD07013.1"/>
    <property type="molecule type" value="Genomic_DNA"/>
</dbReference>
<sequence length="31" mass="3338">MVEGSSDQPLARHTNDLFAAGNDSPQLCYVT</sequence>
<reference evidence="2 3" key="1">
    <citation type="submission" date="2019-05" db="EMBL/GenBank/DDBJ databases">
        <title>Another draft genome of Portunus trituberculatus and its Hox gene families provides insights of decapod evolution.</title>
        <authorList>
            <person name="Jeong J.-H."/>
            <person name="Song I."/>
            <person name="Kim S."/>
            <person name="Choi T."/>
            <person name="Kim D."/>
            <person name="Ryu S."/>
            <person name="Kim W."/>
        </authorList>
    </citation>
    <scope>NUCLEOTIDE SEQUENCE [LARGE SCALE GENOMIC DNA]</scope>
    <source>
        <tissue evidence="2">Muscle</tissue>
    </source>
</reference>